<dbReference type="Proteomes" id="UP000515163">
    <property type="component" value="Unplaced"/>
</dbReference>
<evidence type="ECO:0000313" key="7">
    <source>
        <dbReference type="Proteomes" id="UP000515163"/>
    </source>
</evidence>
<dbReference type="KEGG" id="aten:116296263"/>
<keyword evidence="4" id="KW-0812">Transmembrane</keyword>
<dbReference type="RefSeq" id="XP_031560125.1">
    <property type="nucleotide sequence ID" value="XM_031704265.1"/>
</dbReference>
<dbReference type="InterPro" id="IPR000859">
    <property type="entry name" value="CUB_dom"/>
</dbReference>
<feature type="compositionally biased region" description="Basic and acidic residues" evidence="3">
    <location>
        <begin position="260"/>
        <end position="275"/>
    </location>
</feature>
<feature type="compositionally biased region" description="Polar residues" evidence="3">
    <location>
        <begin position="277"/>
        <end position="286"/>
    </location>
</feature>
<evidence type="ECO:0000256" key="4">
    <source>
        <dbReference type="SAM" id="Phobius"/>
    </source>
</evidence>
<dbReference type="CDD" id="cd00041">
    <property type="entry name" value="CUB"/>
    <property type="match status" value="1"/>
</dbReference>
<evidence type="ECO:0000256" key="5">
    <source>
        <dbReference type="SAM" id="SignalP"/>
    </source>
</evidence>
<feature type="region of interest" description="Disordered" evidence="3">
    <location>
        <begin position="378"/>
        <end position="403"/>
    </location>
</feature>
<keyword evidence="5" id="KW-0732">Signal</keyword>
<evidence type="ECO:0000256" key="3">
    <source>
        <dbReference type="SAM" id="MobiDB-lite"/>
    </source>
</evidence>
<dbReference type="InParanoid" id="A0A6P8I5W9"/>
<feature type="compositionally biased region" description="Polar residues" evidence="3">
    <location>
        <begin position="180"/>
        <end position="193"/>
    </location>
</feature>
<feature type="region of interest" description="Disordered" evidence="3">
    <location>
        <begin position="174"/>
        <end position="213"/>
    </location>
</feature>
<dbReference type="InterPro" id="IPR035914">
    <property type="entry name" value="Sperma_CUB_dom_sf"/>
</dbReference>
<keyword evidence="4" id="KW-1133">Transmembrane helix</keyword>
<dbReference type="OrthoDB" id="6369184at2759"/>
<dbReference type="PROSITE" id="PS01180">
    <property type="entry name" value="CUB"/>
    <property type="match status" value="1"/>
</dbReference>
<dbReference type="AlphaFoldDB" id="A0A6P8I5W9"/>
<dbReference type="GeneID" id="116296263"/>
<comment type="caution">
    <text evidence="2">Lacks conserved residue(s) required for the propagation of feature annotation.</text>
</comment>
<evidence type="ECO:0000256" key="2">
    <source>
        <dbReference type="PROSITE-ProRule" id="PRU00059"/>
    </source>
</evidence>
<feature type="chain" id="PRO_5028409459" evidence="5">
    <location>
        <begin position="23"/>
        <end position="403"/>
    </location>
</feature>
<evidence type="ECO:0000313" key="8">
    <source>
        <dbReference type="RefSeq" id="XP_031560125.1"/>
    </source>
</evidence>
<feature type="region of interest" description="Disordered" evidence="3">
    <location>
        <begin position="259"/>
        <end position="345"/>
    </location>
</feature>
<protein>
    <submittedName>
        <fullName evidence="8">Uncharacterized protein LOC116296263</fullName>
    </submittedName>
</protein>
<sequence length="403" mass="44543">MDSPWFILFAGFSLYLAQRTYCQDINCGSHYTSKTGSFSSPGHPSQYRPNLFCVWTVRVTGSNPEITLTFRSQGTFMQSGTHIGQESDKQMNVFFILNKFSAITTSQATAGIVAAIFCGIVFLGVGAMRCVMMGACQRCQNETPENRECVGTHETVSNYVMDCPPSYRTVMEHPERFPTPNITPHISPTSTPRASHYCEQNEVDDDDSEPPPPYSRVVPLVQDIDTAGTSGRNAQEIHVDVERTINPVNSNIETVIIHNNPREAELTDTETERPSANRRNSYSIASCENPVLSPNPDLQSLEELDSDNNNDRCNDRQSTGMRSVDPRNTRTGDSNGSISIMDDNNEPICNHDNEPNDIGCRSTVAQITEPPINGYISGRGCGGPRRDHSTQTDAAISRRGYNV</sequence>
<keyword evidence="7" id="KW-1185">Reference proteome</keyword>
<dbReference type="SUPFAM" id="SSF49854">
    <property type="entry name" value="Spermadhesin, CUB domain"/>
    <property type="match status" value="1"/>
</dbReference>
<keyword evidence="1" id="KW-1015">Disulfide bond</keyword>
<name>A0A6P8I5W9_ACTTE</name>
<keyword evidence="4" id="KW-0472">Membrane</keyword>
<dbReference type="Gene3D" id="2.60.120.290">
    <property type="entry name" value="Spermadhesin, CUB domain"/>
    <property type="match status" value="1"/>
</dbReference>
<evidence type="ECO:0000259" key="6">
    <source>
        <dbReference type="PROSITE" id="PS01180"/>
    </source>
</evidence>
<proteinExistence type="predicted"/>
<reference evidence="8" key="1">
    <citation type="submission" date="2025-08" db="UniProtKB">
        <authorList>
            <consortium name="RefSeq"/>
        </authorList>
    </citation>
    <scope>IDENTIFICATION</scope>
    <source>
        <tissue evidence="8">Tentacle</tissue>
    </source>
</reference>
<feature type="transmembrane region" description="Helical" evidence="4">
    <location>
        <begin position="108"/>
        <end position="128"/>
    </location>
</feature>
<evidence type="ECO:0000256" key="1">
    <source>
        <dbReference type="ARBA" id="ARBA00023157"/>
    </source>
</evidence>
<accession>A0A6P8I5W9</accession>
<gene>
    <name evidence="8" type="primary">LOC116296263</name>
</gene>
<feature type="domain" description="CUB" evidence="6">
    <location>
        <begin position="27"/>
        <end position="70"/>
    </location>
</feature>
<feature type="signal peptide" evidence="5">
    <location>
        <begin position="1"/>
        <end position="22"/>
    </location>
</feature>
<organism evidence="7 8">
    <name type="scientific">Actinia tenebrosa</name>
    <name type="common">Australian red waratah sea anemone</name>
    <dbReference type="NCBI Taxonomy" id="6105"/>
    <lineage>
        <taxon>Eukaryota</taxon>
        <taxon>Metazoa</taxon>
        <taxon>Cnidaria</taxon>
        <taxon>Anthozoa</taxon>
        <taxon>Hexacorallia</taxon>
        <taxon>Actiniaria</taxon>
        <taxon>Actiniidae</taxon>
        <taxon>Actinia</taxon>
    </lineage>
</organism>
<dbReference type="Pfam" id="PF00431">
    <property type="entry name" value="CUB"/>
    <property type="match status" value="1"/>
</dbReference>